<dbReference type="InterPro" id="IPR015300">
    <property type="entry name" value="DNA-bd_pseudobarrel_sf"/>
</dbReference>
<dbReference type="SUPFAM" id="SSF101936">
    <property type="entry name" value="DNA-binding pseudobarrel domain"/>
    <property type="match status" value="1"/>
</dbReference>
<dbReference type="AlphaFoldDB" id="A0A978U920"/>
<comment type="caution">
    <text evidence="7">The sequence shown here is derived from an EMBL/GenBank/DDBJ whole genome shotgun (WGS) entry which is preliminary data.</text>
</comment>
<protein>
    <recommendedName>
        <fullName evidence="6">TF-B3 domain-containing protein</fullName>
    </recommendedName>
</protein>
<evidence type="ECO:0000256" key="3">
    <source>
        <dbReference type="ARBA" id="ARBA00023125"/>
    </source>
</evidence>
<gene>
    <name evidence="7" type="ORF">FEM48_ZijujUnG0056700</name>
</gene>
<dbReference type="EMBL" id="JAEACU010000231">
    <property type="protein sequence ID" value="KAH7511019.1"/>
    <property type="molecule type" value="Genomic_DNA"/>
</dbReference>
<feature type="domain" description="TF-B3" evidence="6">
    <location>
        <begin position="20"/>
        <end position="85"/>
    </location>
</feature>
<evidence type="ECO:0000256" key="4">
    <source>
        <dbReference type="ARBA" id="ARBA00023163"/>
    </source>
</evidence>
<dbReference type="PANTHER" id="PTHR31920">
    <property type="entry name" value="B3 DOMAIN-CONTAINING"/>
    <property type="match status" value="1"/>
</dbReference>
<dbReference type="Proteomes" id="UP000813462">
    <property type="component" value="Unassembled WGS sequence"/>
</dbReference>
<accession>A0A978U920</accession>
<evidence type="ECO:0000313" key="8">
    <source>
        <dbReference type="Proteomes" id="UP000813462"/>
    </source>
</evidence>
<evidence type="ECO:0000313" key="7">
    <source>
        <dbReference type="EMBL" id="KAH7511019.1"/>
    </source>
</evidence>
<dbReference type="Gene3D" id="2.40.330.10">
    <property type="entry name" value="DNA-binding pseudobarrel domain"/>
    <property type="match status" value="1"/>
</dbReference>
<evidence type="ECO:0000256" key="2">
    <source>
        <dbReference type="ARBA" id="ARBA00023015"/>
    </source>
</evidence>
<dbReference type="GO" id="GO:0003677">
    <property type="term" value="F:DNA binding"/>
    <property type="evidence" value="ECO:0007669"/>
    <property type="project" value="UniProtKB-KW"/>
</dbReference>
<proteinExistence type="predicted"/>
<dbReference type="PANTHER" id="PTHR31920:SF37">
    <property type="entry name" value="B3 DOMAIN-CONTAINING TRANSCRIPTION FACTOR VRN1"/>
    <property type="match status" value="1"/>
</dbReference>
<dbReference type="InterPro" id="IPR003340">
    <property type="entry name" value="B3_DNA-bd"/>
</dbReference>
<dbReference type="PROSITE" id="PS50863">
    <property type="entry name" value="B3"/>
    <property type="match status" value="1"/>
</dbReference>
<evidence type="ECO:0000256" key="5">
    <source>
        <dbReference type="ARBA" id="ARBA00023242"/>
    </source>
</evidence>
<sequence length="85" mass="9574">MAAAKLSTHLQGGLDCLLMHCFKIILPSTLEDQKLKIPRKFGKTIVNELSSFATITVPNCRTWKLGLEKANGRILFVDGWQRFVD</sequence>
<evidence type="ECO:0000256" key="1">
    <source>
        <dbReference type="ARBA" id="ARBA00004123"/>
    </source>
</evidence>
<dbReference type="GO" id="GO:0005634">
    <property type="term" value="C:nucleus"/>
    <property type="evidence" value="ECO:0007669"/>
    <property type="project" value="UniProtKB-SubCell"/>
</dbReference>
<dbReference type="InterPro" id="IPR050655">
    <property type="entry name" value="Plant_B3_domain"/>
</dbReference>
<keyword evidence="4" id="KW-0804">Transcription</keyword>
<keyword evidence="3" id="KW-0238">DNA-binding</keyword>
<keyword evidence="2" id="KW-0805">Transcription regulation</keyword>
<name>A0A978U920_ZIZJJ</name>
<keyword evidence="5" id="KW-0539">Nucleus</keyword>
<comment type="subcellular location">
    <subcellularLocation>
        <location evidence="1">Nucleus</location>
    </subcellularLocation>
</comment>
<evidence type="ECO:0000259" key="6">
    <source>
        <dbReference type="PROSITE" id="PS50863"/>
    </source>
</evidence>
<reference evidence="7" key="1">
    <citation type="journal article" date="2021" name="Front. Plant Sci.">
        <title>Chromosome-Scale Genome Assembly for Chinese Sour Jujube and Insights Into Its Genome Evolution and Domestication Signature.</title>
        <authorList>
            <person name="Shen L.-Y."/>
            <person name="Luo H."/>
            <person name="Wang X.-L."/>
            <person name="Wang X.-M."/>
            <person name="Qiu X.-J."/>
            <person name="Liu H."/>
            <person name="Zhou S.-S."/>
            <person name="Jia K.-H."/>
            <person name="Nie S."/>
            <person name="Bao Y.-T."/>
            <person name="Zhang R.-G."/>
            <person name="Yun Q.-Z."/>
            <person name="Chai Y.-H."/>
            <person name="Lu J.-Y."/>
            <person name="Li Y."/>
            <person name="Zhao S.-W."/>
            <person name="Mao J.-F."/>
            <person name="Jia S.-G."/>
            <person name="Mao Y.-M."/>
        </authorList>
    </citation>
    <scope>NUCLEOTIDE SEQUENCE</scope>
    <source>
        <strain evidence="7">AT0</strain>
        <tissue evidence="7">Leaf</tissue>
    </source>
</reference>
<organism evidence="7 8">
    <name type="scientific">Ziziphus jujuba var. spinosa</name>
    <dbReference type="NCBI Taxonomy" id="714518"/>
    <lineage>
        <taxon>Eukaryota</taxon>
        <taxon>Viridiplantae</taxon>
        <taxon>Streptophyta</taxon>
        <taxon>Embryophyta</taxon>
        <taxon>Tracheophyta</taxon>
        <taxon>Spermatophyta</taxon>
        <taxon>Magnoliopsida</taxon>
        <taxon>eudicotyledons</taxon>
        <taxon>Gunneridae</taxon>
        <taxon>Pentapetalae</taxon>
        <taxon>rosids</taxon>
        <taxon>fabids</taxon>
        <taxon>Rosales</taxon>
        <taxon>Rhamnaceae</taxon>
        <taxon>Paliureae</taxon>
        <taxon>Ziziphus</taxon>
    </lineage>
</organism>